<organism evidence="1 2">
    <name type="scientific">Ideonella livida</name>
    <dbReference type="NCBI Taxonomy" id="2707176"/>
    <lineage>
        <taxon>Bacteria</taxon>
        <taxon>Pseudomonadati</taxon>
        <taxon>Pseudomonadota</taxon>
        <taxon>Betaproteobacteria</taxon>
        <taxon>Burkholderiales</taxon>
        <taxon>Sphaerotilaceae</taxon>
        <taxon>Ideonella</taxon>
    </lineage>
</organism>
<comment type="caution">
    <text evidence="1">The sequence shown here is derived from an EMBL/GenBank/DDBJ whole genome shotgun (WGS) entry which is preliminary data.</text>
</comment>
<sequence>MYLKADFDAAIAAAAANYPAAKAALAAKDPTFLASLDAMAAMLAMISAQVSIAETEWATKARDGTVLADAALRGVLPLAKPARVEIIATNSGPSAVTLATGRGFSDPKGRTYALEGGATVAQGGTVQLTLRQTTSRTFSHSVSSVAPFAEVIVPESADDAFLVGLSIADAAGNTYRYVPGFHGVEEGERVFAVEVDEYRRVVVRFGATGITGYSPIPGEVLTVTVTECLGAVGDLADGAAFALDYLSSSADGYLDFTLADVVDTGANPPTIAQLRVMAAYPGVHDDNPVYRGQWDYYLRRHLGGNLQFLAVWNEQVEEQARGASPSNINRLFVAASVSGQSAAATNAQVAAIVGRADDSYQVSHVEPRECQIPVTVTAAVPAIFDPADVETQIRSLLLQHYGKGTANASQGLAKAPWRQRDAYALLGANIAALKDTVSDYSVSVGAYGAVLPEDWRYVADASITVTVSRVSDSSGLWTQ</sequence>
<dbReference type="RefSeq" id="WP_163455590.1">
    <property type="nucleotide sequence ID" value="NZ_JAAGOH010000001.1"/>
</dbReference>
<accession>A0A7C9PED2</accession>
<dbReference type="AlphaFoldDB" id="A0A7C9PED2"/>
<proteinExistence type="predicted"/>
<name>A0A7C9PED2_9BURK</name>
<dbReference type="Proteomes" id="UP000484255">
    <property type="component" value="Unassembled WGS sequence"/>
</dbReference>
<evidence type="ECO:0000313" key="1">
    <source>
        <dbReference type="EMBL" id="NDY89736.1"/>
    </source>
</evidence>
<keyword evidence="2" id="KW-1185">Reference proteome</keyword>
<gene>
    <name evidence="1" type="ORF">G3A44_00850</name>
</gene>
<dbReference type="EMBL" id="JAAGOH010000001">
    <property type="protein sequence ID" value="NDY89736.1"/>
    <property type="molecule type" value="Genomic_DNA"/>
</dbReference>
<evidence type="ECO:0000313" key="2">
    <source>
        <dbReference type="Proteomes" id="UP000484255"/>
    </source>
</evidence>
<protein>
    <submittedName>
        <fullName evidence="1">Uncharacterized protein</fullName>
    </submittedName>
</protein>
<reference evidence="1 2" key="1">
    <citation type="submission" date="2020-02" db="EMBL/GenBank/DDBJ databases">
        <title>Ideonella bacterium strain TBM-1.</title>
        <authorList>
            <person name="Chen W.-M."/>
        </authorList>
    </citation>
    <scope>NUCLEOTIDE SEQUENCE [LARGE SCALE GENOMIC DNA]</scope>
    <source>
        <strain evidence="1 2">TBM-1</strain>
    </source>
</reference>